<feature type="compositionally biased region" description="Basic and acidic residues" evidence="1">
    <location>
        <begin position="793"/>
        <end position="803"/>
    </location>
</feature>
<dbReference type="EMBL" id="KE124974">
    <property type="protein sequence ID" value="EPB73721.1"/>
    <property type="molecule type" value="Genomic_DNA"/>
</dbReference>
<feature type="compositionally biased region" description="Basic and acidic residues" evidence="1">
    <location>
        <begin position="765"/>
        <end position="779"/>
    </location>
</feature>
<evidence type="ECO:0000256" key="1">
    <source>
        <dbReference type="SAM" id="MobiDB-lite"/>
    </source>
</evidence>
<feature type="compositionally biased region" description="Basic and acidic residues" evidence="1">
    <location>
        <begin position="735"/>
        <end position="745"/>
    </location>
</feature>
<sequence length="951" mass="106329">MDSAGICEFTGTKDAEKAAINEKVAKFFNETVEKRIDGYYVRFPFKENHPPSPSNKAIAQKRLNSVLSSLEQNPSLLNEYDQRFKNQLEKGIIEEIPNDLPVQGTTTLIDADYFPSEGVRTLRTRIQTEEALKSSCALTEKFWKIWRNHYVTSLRKQHKWNIARKRHSNNPPTTGDVVLEQQKYNLRPRKPVQYAEYEITAVTAQPKTRNSPSWFLFHIMWFSQILLTCANTSATLQMGCTNTGVVITSTQNTTIEICADAFCKVYHLVSSPYSVQFPFFYKPIRILLSGVAFIFMFVLQRTGSLTMDFLRRLLQRHHPSRASRLAAALALVSLLTIQHGILGCQHVNVLEHHSTICTNADGKESCSVQLSEILKINTFKQEACLRLTRNSTLIANIKVWKGLRLQCERETLFFTRSVRLVTIDSKRCPHMGSCTGMKSAAVNSSSLVPELEHGNHLPGRTGCMESCGGIGCDCFYPTSGCFFNEFTPCRGIRRSTKFSDACDGKKSSNWSSPQQAIAMNCSFVDDCRCAPAENRVVCQCANNDIEKEFHQLSLKLPIVPISQRALTARWELWELSQRDNKSLTAKIPHMVSAEMTVEFKEKFDTAILRDRNETCSIPNTIFGGCYNCANGAGAKVQCISTAQTLGEIICGQDAFVVQCSPHAPTSSLRFQLGAARQLLNCAVSCAMTTHNFTLAGILKYTGKFHSTIIATLHGNSTIYQDIQWPGISHIIQKMDHQNDAVDSEHTQGLGEPRATASAQSQVEADDMRQPTTNHDEPRKTASAHPQEGVDEMQPTKDLDEPRETTSAQSVEGLDEQRGVESAQSQEEADDANQQAEGLNEERGVESAQSQEKADDASQQMSAQPREEVDNPCPQAKDLDEQQEFEMIEGNIEFMEGIDEAVNVHDDADIGADQMRRHQLELELARARQALRDLHSIILDLEHAKLVESITG</sequence>
<evidence type="ECO:0000313" key="4">
    <source>
        <dbReference type="Proteomes" id="UP000054495"/>
    </source>
</evidence>
<evidence type="ECO:0000259" key="2">
    <source>
        <dbReference type="Pfam" id="PF07245"/>
    </source>
</evidence>
<evidence type="ECO:0000313" key="3">
    <source>
        <dbReference type="EMBL" id="EPB73721.1"/>
    </source>
</evidence>
<dbReference type="AlphaFoldDB" id="A0A0D6LUH2"/>
<keyword evidence="4" id="KW-1185">Reference proteome</keyword>
<organism evidence="3 4">
    <name type="scientific">Ancylostoma ceylanicum</name>
    <dbReference type="NCBI Taxonomy" id="53326"/>
    <lineage>
        <taxon>Eukaryota</taxon>
        <taxon>Metazoa</taxon>
        <taxon>Ecdysozoa</taxon>
        <taxon>Nematoda</taxon>
        <taxon>Chromadorea</taxon>
        <taxon>Rhabditida</taxon>
        <taxon>Rhabditina</taxon>
        <taxon>Rhabditomorpha</taxon>
        <taxon>Strongyloidea</taxon>
        <taxon>Ancylostomatidae</taxon>
        <taxon>Ancylostomatinae</taxon>
        <taxon>Ancylostoma</taxon>
    </lineage>
</organism>
<dbReference type="Pfam" id="PF07245">
    <property type="entry name" value="Phlebovirus_G2"/>
    <property type="match status" value="2"/>
</dbReference>
<name>A0A0D6LUH2_9BILA</name>
<dbReference type="Proteomes" id="UP000054495">
    <property type="component" value="Unassembled WGS sequence"/>
</dbReference>
<feature type="compositionally biased region" description="Polar residues" evidence="1">
    <location>
        <begin position="821"/>
        <end position="836"/>
    </location>
</feature>
<protein>
    <recommendedName>
        <fullName evidence="2">Phlebovirus glycoprotein G2 fusion domain-containing protein</fullName>
    </recommendedName>
</protein>
<dbReference type="Gene3D" id="2.60.98.50">
    <property type="match status" value="1"/>
</dbReference>
<dbReference type="Gene3D" id="2.60.40.3770">
    <property type="match status" value="1"/>
</dbReference>
<gene>
    <name evidence="3" type="ORF">ANCCEY_07199</name>
</gene>
<accession>A0A0D6LUH2</accession>
<reference evidence="3 4" key="1">
    <citation type="submission" date="2013-05" db="EMBL/GenBank/DDBJ databases">
        <title>Draft genome of the parasitic nematode Anyclostoma ceylanicum.</title>
        <authorList>
            <person name="Mitreva M."/>
        </authorList>
    </citation>
    <scope>NUCLEOTIDE SEQUENCE [LARGE SCALE GENOMIC DNA]</scope>
</reference>
<feature type="compositionally biased region" description="Polar residues" evidence="1">
    <location>
        <begin position="846"/>
        <end position="862"/>
    </location>
</feature>
<feature type="region of interest" description="Disordered" evidence="1">
    <location>
        <begin position="735"/>
        <end position="874"/>
    </location>
</feature>
<proteinExistence type="predicted"/>
<feature type="domain" description="Phlebovirus glycoprotein G2 fusion" evidence="2">
    <location>
        <begin position="512"/>
        <end position="559"/>
    </location>
</feature>
<feature type="domain" description="Phlebovirus glycoprotein G2 fusion" evidence="2">
    <location>
        <begin position="344"/>
        <end position="484"/>
    </location>
</feature>
<dbReference type="InterPro" id="IPR009878">
    <property type="entry name" value="Phlebovirus_G2_fusion"/>
</dbReference>